<feature type="transmembrane region" description="Helical" evidence="2">
    <location>
        <begin position="115"/>
        <end position="142"/>
    </location>
</feature>
<protein>
    <recommendedName>
        <fullName evidence="3">Putative zinc-finger domain-containing protein</fullName>
    </recommendedName>
</protein>
<evidence type="ECO:0000313" key="4">
    <source>
        <dbReference type="EMBL" id="RRO85584.1"/>
    </source>
</evidence>
<evidence type="ECO:0000313" key="5">
    <source>
        <dbReference type="EMBL" id="RRQ05355.1"/>
    </source>
</evidence>
<feature type="transmembrane region" description="Helical" evidence="2">
    <location>
        <begin position="190"/>
        <end position="208"/>
    </location>
</feature>
<keyword evidence="2" id="KW-0472">Membrane</keyword>
<name>A0A3R8PPY7_9CORY</name>
<evidence type="ECO:0000256" key="1">
    <source>
        <dbReference type="SAM" id="MobiDB-lite"/>
    </source>
</evidence>
<dbReference type="Proteomes" id="UP000278422">
    <property type="component" value="Unassembled WGS sequence"/>
</dbReference>
<dbReference type="RefSeq" id="WP_125173084.1">
    <property type="nucleotide sequence ID" value="NZ_CP066067.1"/>
</dbReference>
<dbReference type="GeneID" id="60807861"/>
<sequence>MECHEVRAVLSARLDGEPVPADTDDDVVDAHLDSCPDCREWYGRAGDIGRVLRLAPVPDTPRPLVLPGLTGDDGPTGDAASAPPPASDLAGQLLAAGGVAGVGRGRALSVALSRVLLGVLALVYLAWGVVLLAGPISGAGAVPGEGAAPVGGAVANAADPGVARMAVDAATVRFAFGAGLVWAALRPRGAAGLLPVFLAMWAFGAGFATRDIVLGYIDAVTVAGLLVHLAAVGAIVWNWLARHHAVAPLRQSWRVITARPVSYSVGDVSRNSSYRPGDPGPGPDL</sequence>
<feature type="compositionally biased region" description="Low complexity" evidence="1">
    <location>
        <begin position="67"/>
        <end position="85"/>
    </location>
</feature>
<keyword evidence="2" id="KW-0812">Transmembrane</keyword>
<evidence type="ECO:0000259" key="3">
    <source>
        <dbReference type="Pfam" id="PF13490"/>
    </source>
</evidence>
<feature type="transmembrane region" description="Helical" evidence="2">
    <location>
        <begin position="214"/>
        <end position="240"/>
    </location>
</feature>
<gene>
    <name evidence="5" type="ORF">CXF42_02125</name>
    <name evidence="4" type="ORF">CXF48_10335</name>
</gene>
<dbReference type="Pfam" id="PF13490">
    <property type="entry name" value="zf-HC2"/>
    <property type="match status" value="1"/>
</dbReference>
<organism evidence="5 7">
    <name type="scientific">Corynebacterium bovis</name>
    <dbReference type="NCBI Taxonomy" id="36808"/>
    <lineage>
        <taxon>Bacteria</taxon>
        <taxon>Bacillati</taxon>
        <taxon>Actinomycetota</taxon>
        <taxon>Actinomycetes</taxon>
        <taxon>Mycobacteriales</taxon>
        <taxon>Corynebacteriaceae</taxon>
        <taxon>Corynebacterium</taxon>
    </lineage>
</organism>
<dbReference type="AlphaFoldDB" id="A0A3R8PPY7"/>
<dbReference type="Proteomes" id="UP000276526">
    <property type="component" value="Unassembled WGS sequence"/>
</dbReference>
<keyword evidence="7" id="KW-1185">Reference proteome</keyword>
<dbReference type="InterPro" id="IPR027383">
    <property type="entry name" value="Znf_put"/>
</dbReference>
<evidence type="ECO:0000313" key="7">
    <source>
        <dbReference type="Proteomes" id="UP000278422"/>
    </source>
</evidence>
<dbReference type="OrthoDB" id="5197868at2"/>
<proteinExistence type="predicted"/>
<feature type="domain" description="Putative zinc-finger" evidence="3">
    <location>
        <begin position="3"/>
        <end position="39"/>
    </location>
</feature>
<feature type="region of interest" description="Disordered" evidence="1">
    <location>
        <begin position="64"/>
        <end position="85"/>
    </location>
</feature>
<feature type="transmembrane region" description="Helical" evidence="2">
    <location>
        <begin position="162"/>
        <end position="183"/>
    </location>
</feature>
<keyword evidence="2" id="KW-1133">Transmembrane helix</keyword>
<evidence type="ECO:0000256" key="2">
    <source>
        <dbReference type="SAM" id="Phobius"/>
    </source>
</evidence>
<accession>A0A3R8PPY7</accession>
<dbReference type="EMBL" id="PQNK01000021">
    <property type="protein sequence ID" value="RRO85584.1"/>
    <property type="molecule type" value="Genomic_DNA"/>
</dbReference>
<comment type="caution">
    <text evidence="5">The sequence shown here is derived from an EMBL/GenBank/DDBJ whole genome shotgun (WGS) entry which is preliminary data.</text>
</comment>
<reference evidence="6 7" key="1">
    <citation type="submission" date="2018-01" db="EMBL/GenBank/DDBJ databases">
        <title>Twenty Corynebacterium bovis Genomes.</title>
        <authorList>
            <person name="Gulvik C.A."/>
        </authorList>
    </citation>
    <scope>NUCLEOTIDE SEQUENCE [LARGE SCALE GENOMIC DNA]</scope>
    <source>
        <strain evidence="5 7">16-2004</strain>
        <strain evidence="4 6">F6900</strain>
    </source>
</reference>
<evidence type="ECO:0000313" key="6">
    <source>
        <dbReference type="Proteomes" id="UP000276526"/>
    </source>
</evidence>
<dbReference type="EMBL" id="PQNQ01000003">
    <property type="protein sequence ID" value="RRQ05355.1"/>
    <property type="molecule type" value="Genomic_DNA"/>
</dbReference>